<name>A0AAW9RPJ6_9HYPH</name>
<sequence length="244" mass="25601">MSDLIRVERGGPARWIRLGSGDGNFLDLPAIQALTDAVSDPATDAERLIILEGYGAHFSCGRAPGGGFGADIDSLTLAAKVAKPILALYAAVRSCRLPVVAAVRGRALGLGCALAVSCDLTWAQAGSTFSLPELDKDLPPTLALTALVPRVGAKAAAELVFSRREIGAEEARMIGICARVLERDDLDAELNLLQQRMAGNSLRSLATVKAYLATTAFGAQEQMSDIAAELISASLAENLKDRRG</sequence>
<dbReference type="AlphaFoldDB" id="A0AAW9RPJ6"/>
<comment type="caution">
    <text evidence="2">The sequence shown here is derived from an EMBL/GenBank/DDBJ whole genome shotgun (WGS) entry which is preliminary data.</text>
</comment>
<dbReference type="GO" id="GO:0003824">
    <property type="term" value="F:catalytic activity"/>
    <property type="evidence" value="ECO:0007669"/>
    <property type="project" value="UniProtKB-ARBA"/>
</dbReference>
<evidence type="ECO:0000313" key="2">
    <source>
        <dbReference type="EMBL" id="MEJ8574262.1"/>
    </source>
</evidence>
<evidence type="ECO:0000256" key="1">
    <source>
        <dbReference type="ARBA" id="ARBA00005254"/>
    </source>
</evidence>
<organism evidence="2 3">
    <name type="scientific">Microbaculum marinum</name>
    <dbReference type="NCBI Taxonomy" id="1764581"/>
    <lineage>
        <taxon>Bacteria</taxon>
        <taxon>Pseudomonadati</taxon>
        <taxon>Pseudomonadota</taxon>
        <taxon>Alphaproteobacteria</taxon>
        <taxon>Hyphomicrobiales</taxon>
        <taxon>Tepidamorphaceae</taxon>
        <taxon>Microbaculum</taxon>
    </lineage>
</organism>
<protein>
    <submittedName>
        <fullName evidence="2">Enoyl-CoA hydratase/isomerase family protein</fullName>
    </submittedName>
</protein>
<dbReference type="RefSeq" id="WP_340331965.1">
    <property type="nucleotide sequence ID" value="NZ_JAZHOF010000011.1"/>
</dbReference>
<comment type="similarity">
    <text evidence="1">Belongs to the enoyl-CoA hydratase/isomerase family.</text>
</comment>
<dbReference type="Proteomes" id="UP001378188">
    <property type="component" value="Unassembled WGS sequence"/>
</dbReference>
<dbReference type="InterPro" id="IPR051683">
    <property type="entry name" value="Enoyl-CoA_Hydratase/Isomerase"/>
</dbReference>
<dbReference type="InterPro" id="IPR001753">
    <property type="entry name" value="Enoyl-CoA_hydra/iso"/>
</dbReference>
<dbReference type="SUPFAM" id="SSF52096">
    <property type="entry name" value="ClpP/crotonase"/>
    <property type="match status" value="1"/>
</dbReference>
<reference evidence="2 3" key="1">
    <citation type="submission" date="2024-02" db="EMBL/GenBank/DDBJ databases">
        <title>Genome analysis and characterization of Microbaculum marinisediminis sp. nov., isolated from marine sediment.</title>
        <authorList>
            <person name="Du Z.-J."/>
            <person name="Ye Y.-Q."/>
            <person name="Zhang Z.-R."/>
            <person name="Yuan S.-M."/>
            <person name="Zhang X.-Y."/>
        </authorList>
    </citation>
    <scope>NUCLEOTIDE SEQUENCE [LARGE SCALE GENOMIC DNA]</scope>
    <source>
        <strain evidence="2 3">SDUM1044001</strain>
    </source>
</reference>
<dbReference type="PANTHER" id="PTHR42964:SF1">
    <property type="entry name" value="POLYKETIDE BIOSYNTHESIS ENOYL-COA HYDRATASE PKSH-RELATED"/>
    <property type="match status" value="1"/>
</dbReference>
<dbReference type="Gene3D" id="3.90.226.10">
    <property type="entry name" value="2-enoyl-CoA Hydratase, Chain A, domain 1"/>
    <property type="match status" value="1"/>
</dbReference>
<dbReference type="InterPro" id="IPR029045">
    <property type="entry name" value="ClpP/crotonase-like_dom_sf"/>
</dbReference>
<evidence type="ECO:0000313" key="3">
    <source>
        <dbReference type="Proteomes" id="UP001378188"/>
    </source>
</evidence>
<dbReference type="Pfam" id="PF00378">
    <property type="entry name" value="ECH_1"/>
    <property type="match status" value="1"/>
</dbReference>
<dbReference type="PANTHER" id="PTHR42964">
    <property type="entry name" value="ENOYL-COA HYDRATASE"/>
    <property type="match status" value="1"/>
</dbReference>
<dbReference type="CDD" id="cd06558">
    <property type="entry name" value="crotonase-like"/>
    <property type="match status" value="1"/>
</dbReference>
<proteinExistence type="inferred from homology"/>
<accession>A0AAW9RPJ6</accession>
<gene>
    <name evidence="2" type="ORF">V3328_22450</name>
</gene>
<keyword evidence="3" id="KW-1185">Reference proteome</keyword>
<dbReference type="EMBL" id="JAZHOF010000011">
    <property type="protein sequence ID" value="MEJ8574262.1"/>
    <property type="molecule type" value="Genomic_DNA"/>
</dbReference>